<evidence type="ECO:0000313" key="1">
    <source>
        <dbReference type="EMBL" id="KAJ1166928.1"/>
    </source>
</evidence>
<protein>
    <submittedName>
        <fullName evidence="1">Uncharacterized protein</fullName>
    </submittedName>
</protein>
<comment type="caution">
    <text evidence="1">The sequence shown here is derived from an EMBL/GenBank/DDBJ whole genome shotgun (WGS) entry which is preliminary data.</text>
</comment>
<reference evidence="1" key="1">
    <citation type="journal article" date="2022" name="bioRxiv">
        <title>Sequencing and chromosome-scale assembly of the giantPleurodeles waltlgenome.</title>
        <authorList>
            <person name="Brown T."/>
            <person name="Elewa A."/>
            <person name="Iarovenko S."/>
            <person name="Subramanian E."/>
            <person name="Araus A.J."/>
            <person name="Petzold A."/>
            <person name="Susuki M."/>
            <person name="Suzuki K.-i.T."/>
            <person name="Hayashi T."/>
            <person name="Toyoda A."/>
            <person name="Oliveira C."/>
            <person name="Osipova E."/>
            <person name="Leigh N.D."/>
            <person name="Simon A."/>
            <person name="Yun M.H."/>
        </authorList>
    </citation>
    <scope>NUCLEOTIDE SEQUENCE</scope>
    <source>
        <strain evidence="1">20211129_DDA</strain>
        <tissue evidence="1">Liver</tissue>
    </source>
</reference>
<proteinExistence type="predicted"/>
<keyword evidence="2" id="KW-1185">Reference proteome</keyword>
<sequence>MSAPLCTAARRPGNGGKCGIEVPIPIPRAINILHMRDGNRAGGQGVRRYHAGRCKGATLLPEVDLQGDSQYNVK</sequence>
<accession>A0AAV7SSA2</accession>
<organism evidence="1 2">
    <name type="scientific">Pleurodeles waltl</name>
    <name type="common">Iberian ribbed newt</name>
    <dbReference type="NCBI Taxonomy" id="8319"/>
    <lineage>
        <taxon>Eukaryota</taxon>
        <taxon>Metazoa</taxon>
        <taxon>Chordata</taxon>
        <taxon>Craniata</taxon>
        <taxon>Vertebrata</taxon>
        <taxon>Euteleostomi</taxon>
        <taxon>Amphibia</taxon>
        <taxon>Batrachia</taxon>
        <taxon>Caudata</taxon>
        <taxon>Salamandroidea</taxon>
        <taxon>Salamandridae</taxon>
        <taxon>Pleurodelinae</taxon>
        <taxon>Pleurodeles</taxon>
    </lineage>
</organism>
<name>A0AAV7SSA2_PLEWA</name>
<evidence type="ECO:0000313" key="2">
    <source>
        <dbReference type="Proteomes" id="UP001066276"/>
    </source>
</evidence>
<dbReference type="EMBL" id="JANPWB010000008">
    <property type="protein sequence ID" value="KAJ1166928.1"/>
    <property type="molecule type" value="Genomic_DNA"/>
</dbReference>
<dbReference type="AlphaFoldDB" id="A0AAV7SSA2"/>
<dbReference type="Proteomes" id="UP001066276">
    <property type="component" value="Chromosome 4_2"/>
</dbReference>
<gene>
    <name evidence="1" type="ORF">NDU88_007322</name>
</gene>